<dbReference type="SMART" id="SM00267">
    <property type="entry name" value="GGDEF"/>
    <property type="match status" value="1"/>
</dbReference>
<comment type="caution">
    <text evidence="4">The sequence shown here is derived from an EMBL/GenBank/DDBJ whole genome shotgun (WGS) entry which is preliminary data.</text>
</comment>
<proteinExistence type="predicted"/>
<evidence type="ECO:0000313" key="5">
    <source>
        <dbReference type="Proteomes" id="UP001180825"/>
    </source>
</evidence>
<dbReference type="RefSeq" id="WP_310324999.1">
    <property type="nucleotide sequence ID" value="NZ_JAVDXV010000001.1"/>
</dbReference>
<dbReference type="InterPro" id="IPR000160">
    <property type="entry name" value="GGDEF_dom"/>
</dbReference>
<dbReference type="PANTHER" id="PTHR45138:SF9">
    <property type="entry name" value="DIGUANYLATE CYCLASE DGCM-RELATED"/>
    <property type="match status" value="1"/>
</dbReference>
<dbReference type="NCBIfam" id="TIGR00254">
    <property type="entry name" value="GGDEF"/>
    <property type="match status" value="1"/>
</dbReference>
<dbReference type="EMBL" id="JAVDXV010000001">
    <property type="protein sequence ID" value="MDR7331615.1"/>
    <property type="molecule type" value="Genomic_DNA"/>
</dbReference>
<keyword evidence="5" id="KW-1185">Reference proteome</keyword>
<dbReference type="PROSITE" id="PS50887">
    <property type="entry name" value="GGDEF"/>
    <property type="match status" value="1"/>
</dbReference>
<evidence type="ECO:0000259" key="3">
    <source>
        <dbReference type="PROSITE" id="PS50887"/>
    </source>
</evidence>
<dbReference type="InterPro" id="IPR050469">
    <property type="entry name" value="Diguanylate_Cyclase"/>
</dbReference>
<dbReference type="Pfam" id="PF00990">
    <property type="entry name" value="GGDEF"/>
    <property type="match status" value="1"/>
</dbReference>
<comment type="catalytic activity">
    <reaction evidence="2">
        <text>2 GTP = 3',3'-c-di-GMP + 2 diphosphate</text>
        <dbReference type="Rhea" id="RHEA:24898"/>
        <dbReference type="ChEBI" id="CHEBI:33019"/>
        <dbReference type="ChEBI" id="CHEBI:37565"/>
        <dbReference type="ChEBI" id="CHEBI:58805"/>
        <dbReference type="EC" id="2.7.7.65"/>
    </reaction>
</comment>
<evidence type="ECO:0000256" key="2">
    <source>
        <dbReference type="ARBA" id="ARBA00034247"/>
    </source>
</evidence>
<evidence type="ECO:0000313" key="4">
    <source>
        <dbReference type="EMBL" id="MDR7331615.1"/>
    </source>
</evidence>
<dbReference type="Gene3D" id="3.30.70.270">
    <property type="match status" value="1"/>
</dbReference>
<name>A0ABU2A3D9_9BURK</name>
<dbReference type="Proteomes" id="UP001180825">
    <property type="component" value="Unassembled WGS sequence"/>
</dbReference>
<dbReference type="CDD" id="cd01949">
    <property type="entry name" value="GGDEF"/>
    <property type="match status" value="1"/>
</dbReference>
<dbReference type="EC" id="2.7.7.65" evidence="1"/>
<organism evidence="4 5">
    <name type="scientific">Roseateles asaccharophilus</name>
    <dbReference type="NCBI Taxonomy" id="582607"/>
    <lineage>
        <taxon>Bacteria</taxon>
        <taxon>Pseudomonadati</taxon>
        <taxon>Pseudomonadota</taxon>
        <taxon>Betaproteobacteria</taxon>
        <taxon>Burkholderiales</taxon>
        <taxon>Sphaerotilaceae</taxon>
        <taxon>Roseateles</taxon>
    </lineage>
</organism>
<gene>
    <name evidence="4" type="ORF">J2X21_000727</name>
</gene>
<protein>
    <recommendedName>
        <fullName evidence="1">diguanylate cyclase</fullName>
        <ecNumber evidence="1">2.7.7.65</ecNumber>
    </recommendedName>
</protein>
<dbReference type="SUPFAM" id="SSF55073">
    <property type="entry name" value="Nucleotide cyclase"/>
    <property type="match status" value="1"/>
</dbReference>
<feature type="domain" description="GGDEF" evidence="3">
    <location>
        <begin position="303"/>
        <end position="434"/>
    </location>
</feature>
<dbReference type="InterPro" id="IPR043128">
    <property type="entry name" value="Rev_trsase/Diguanyl_cyclase"/>
</dbReference>
<dbReference type="InterPro" id="IPR029787">
    <property type="entry name" value="Nucleotide_cyclase"/>
</dbReference>
<sequence length="441" mass="49500">MRPAPSNPGFLAAGIALTVAMLLGQSWLPPRTMELTRPGVASNFFLVGAQQAVEGQDEPPVRWVDVDRRHWRCHYRGIDGRQGCGLTFMLGDAEKGHGLDLSHFDTLHMELRYKGSSPFVRVALRNFDARFSKPEDGNSARMQSVNLRQRDVAKPVDIEMAELTVPEWWMQQFDLAREYNRPSLENVTSFTVDLPADLSGHPQDLVLRSLTLKGEWISRDRVYLGILCLWLLGASVLAMWRWQELRQRDRRQQREIDALTARTRQLRVEQDQLRRLATIDELTGVLNRRGLETALDDLEAQAETLGLVLLDIDYFKHINDRWGHAAGDEVLRRVAAIVSANLRNADVVGRWGGEEFLIVCRCRHIDEPAALADKLRAALAAGTVDPKGRFGITASFGVTLVPPGAATHRAFRRADAALYRAKEAGRNRVELGNAQDAATTM</sequence>
<reference evidence="4 5" key="1">
    <citation type="submission" date="2023-07" db="EMBL/GenBank/DDBJ databases">
        <title>Sorghum-associated microbial communities from plants grown in Nebraska, USA.</title>
        <authorList>
            <person name="Schachtman D."/>
        </authorList>
    </citation>
    <scope>NUCLEOTIDE SEQUENCE [LARGE SCALE GENOMIC DNA]</scope>
    <source>
        <strain evidence="4 5">BE316</strain>
    </source>
</reference>
<evidence type="ECO:0000256" key="1">
    <source>
        <dbReference type="ARBA" id="ARBA00012528"/>
    </source>
</evidence>
<dbReference type="PANTHER" id="PTHR45138">
    <property type="entry name" value="REGULATORY COMPONENTS OF SENSORY TRANSDUCTION SYSTEM"/>
    <property type="match status" value="1"/>
</dbReference>
<accession>A0ABU2A3D9</accession>